<comment type="subcellular location">
    <subcellularLocation>
        <location evidence="3">Cytoplasm</location>
    </subcellularLocation>
</comment>
<dbReference type="GO" id="GO:0000028">
    <property type="term" value="P:ribosomal small subunit assembly"/>
    <property type="evidence" value="ECO:0007669"/>
    <property type="project" value="TreeGrafter"/>
</dbReference>
<evidence type="ECO:0000313" key="9">
    <source>
        <dbReference type="Proteomes" id="UP001240777"/>
    </source>
</evidence>
<reference evidence="7 9" key="1">
    <citation type="submission" date="2023-07" db="EMBL/GenBank/DDBJ databases">
        <title>Unpublished Manusciprt.</title>
        <authorList>
            <person name="Aydin F."/>
            <person name="Tarhane S."/>
            <person name="Saticioglu I.B."/>
            <person name="Karakaya E."/>
            <person name="Abay S."/>
            <person name="Guran O."/>
            <person name="Bozkurt E."/>
            <person name="Uzum N."/>
            <person name="Olgun K."/>
            <person name="Jablonski D."/>
        </authorList>
    </citation>
    <scope>NUCLEOTIDE SEQUENCE</scope>
    <source>
        <strain evidence="9">faydin-H75</strain>
        <strain evidence="7">Faydin-H76</strain>
    </source>
</reference>
<dbReference type="Pfam" id="PF17384">
    <property type="entry name" value="DUF150_C"/>
    <property type="match status" value="1"/>
</dbReference>
<dbReference type="PANTHER" id="PTHR33867">
    <property type="entry name" value="RIBOSOME MATURATION FACTOR RIMP"/>
    <property type="match status" value="1"/>
</dbReference>
<evidence type="ECO:0000256" key="2">
    <source>
        <dbReference type="ARBA" id="ARBA00022517"/>
    </source>
</evidence>
<dbReference type="Gene3D" id="3.30.300.70">
    <property type="entry name" value="RimP-like superfamily, N-terminal"/>
    <property type="match status" value="1"/>
</dbReference>
<dbReference type="EMBL" id="JAUYZK010000007">
    <property type="protein sequence ID" value="MDP2539262.1"/>
    <property type="molecule type" value="Genomic_DNA"/>
</dbReference>
<organism evidence="7 8">
    <name type="scientific">Helicobacter cappadocius</name>
    <dbReference type="NCBI Taxonomy" id="3063998"/>
    <lineage>
        <taxon>Bacteria</taxon>
        <taxon>Pseudomonadati</taxon>
        <taxon>Campylobacterota</taxon>
        <taxon>Epsilonproteobacteria</taxon>
        <taxon>Campylobacterales</taxon>
        <taxon>Helicobacteraceae</taxon>
        <taxon>Helicobacter</taxon>
    </lineage>
</organism>
<evidence type="ECO:0000313" key="8">
    <source>
        <dbReference type="Proteomes" id="UP001177258"/>
    </source>
</evidence>
<dbReference type="InterPro" id="IPR028998">
    <property type="entry name" value="RimP_C"/>
</dbReference>
<accession>A0AA90PSC9</accession>
<evidence type="ECO:0000256" key="3">
    <source>
        <dbReference type="HAMAP-Rule" id="MF_01077"/>
    </source>
</evidence>
<dbReference type="InterPro" id="IPR028989">
    <property type="entry name" value="RimP_N"/>
</dbReference>
<dbReference type="Proteomes" id="UP001177258">
    <property type="component" value="Unassembled WGS sequence"/>
</dbReference>
<comment type="function">
    <text evidence="3">Required for maturation of 30S ribosomal subunits.</text>
</comment>
<dbReference type="HAMAP" id="MF_01077">
    <property type="entry name" value="RimP"/>
    <property type="match status" value="1"/>
</dbReference>
<dbReference type="AlphaFoldDB" id="A0AA90PSC9"/>
<comment type="similarity">
    <text evidence="3">Belongs to the RimP family.</text>
</comment>
<dbReference type="Proteomes" id="UP001240777">
    <property type="component" value="Unassembled WGS sequence"/>
</dbReference>
<dbReference type="Pfam" id="PF02576">
    <property type="entry name" value="RimP_N"/>
    <property type="match status" value="1"/>
</dbReference>
<reference evidence="6" key="2">
    <citation type="submission" date="2023-07" db="EMBL/GenBank/DDBJ databases">
        <authorList>
            <person name="Aydin F."/>
            <person name="Tarhane S."/>
            <person name="Saticioglu I.B."/>
            <person name="Karakaya E."/>
            <person name="Abay S."/>
            <person name="Guran O."/>
            <person name="Bozkurt E."/>
            <person name="Uzum N."/>
            <person name="Olgun K."/>
            <person name="Jablonski D."/>
        </authorList>
    </citation>
    <scope>NUCLEOTIDE SEQUENCE</scope>
    <source>
        <strain evidence="6">Faydin-H75</strain>
    </source>
</reference>
<proteinExistence type="inferred from homology"/>
<comment type="caution">
    <text evidence="7">The sequence shown here is derived from an EMBL/GenBank/DDBJ whole genome shotgun (WGS) entry which is preliminary data.</text>
</comment>
<dbReference type="SUPFAM" id="SSF75420">
    <property type="entry name" value="YhbC-like, N-terminal domain"/>
    <property type="match status" value="1"/>
</dbReference>
<sequence length="146" mass="16875">MLSKEVEDKIEAIIESVQCYLYDIAFLKENDMDILRISILAKDKNTTLDKCQEVSELISPLLDVYDPSSGKYTFEVSSPGIERTLRNPRNFRLSVGEEVQVRTQSKDEFTAVIKSADEEGVSFEINNKESYYPYSNLKKVKTIFRW</sequence>
<dbReference type="InterPro" id="IPR003728">
    <property type="entry name" value="Ribosome_maturation_RimP"/>
</dbReference>
<dbReference type="RefSeq" id="WP_305517157.1">
    <property type="nucleotide sequence ID" value="NZ_JAUPEV010000007.1"/>
</dbReference>
<dbReference type="PANTHER" id="PTHR33867:SF1">
    <property type="entry name" value="RIBOSOME MATURATION FACTOR RIMP"/>
    <property type="match status" value="1"/>
</dbReference>
<dbReference type="GO" id="GO:0005829">
    <property type="term" value="C:cytosol"/>
    <property type="evidence" value="ECO:0007669"/>
    <property type="project" value="TreeGrafter"/>
</dbReference>
<dbReference type="SUPFAM" id="SSF74942">
    <property type="entry name" value="YhbC-like, C-terminal domain"/>
    <property type="match status" value="1"/>
</dbReference>
<evidence type="ECO:0000259" key="4">
    <source>
        <dbReference type="Pfam" id="PF02576"/>
    </source>
</evidence>
<dbReference type="GO" id="GO:0006412">
    <property type="term" value="P:translation"/>
    <property type="evidence" value="ECO:0007669"/>
    <property type="project" value="TreeGrafter"/>
</dbReference>
<name>A0AA90PSC9_9HELI</name>
<keyword evidence="1 3" id="KW-0963">Cytoplasm</keyword>
<dbReference type="InterPro" id="IPR035956">
    <property type="entry name" value="RimP_N_sf"/>
</dbReference>
<gene>
    <name evidence="3 7" type="primary">rimP</name>
    <name evidence="6" type="ORF">Q5I04_05210</name>
    <name evidence="7" type="ORF">Q5I06_05690</name>
</gene>
<feature type="domain" description="Ribosome maturation factor RimP C-terminal" evidence="5">
    <location>
        <begin position="85"/>
        <end position="146"/>
    </location>
</feature>
<dbReference type="EMBL" id="JAUPEV010000007">
    <property type="protein sequence ID" value="MDO7253308.1"/>
    <property type="molecule type" value="Genomic_DNA"/>
</dbReference>
<dbReference type="InterPro" id="IPR036847">
    <property type="entry name" value="RimP_C_sf"/>
</dbReference>
<evidence type="ECO:0000313" key="7">
    <source>
        <dbReference type="EMBL" id="MDP2539262.1"/>
    </source>
</evidence>
<keyword evidence="2 3" id="KW-0690">Ribosome biogenesis</keyword>
<evidence type="ECO:0000259" key="5">
    <source>
        <dbReference type="Pfam" id="PF17384"/>
    </source>
</evidence>
<keyword evidence="9" id="KW-1185">Reference proteome</keyword>
<evidence type="ECO:0000313" key="6">
    <source>
        <dbReference type="EMBL" id="MDO7253308.1"/>
    </source>
</evidence>
<evidence type="ECO:0000256" key="1">
    <source>
        <dbReference type="ARBA" id="ARBA00022490"/>
    </source>
</evidence>
<reference evidence="6 8" key="3">
    <citation type="journal article" date="2024" name="Syst. Appl. Microbiol.">
        <title>Helicobacter cappadocius sp. nov., from lizards: The first psychrotrophic Helicobacter species.</title>
        <authorList>
            <person name="Aydin F."/>
            <person name="Tarhane S."/>
            <person name="Karakaya E."/>
            <person name="Abay S."/>
            <person name="Kayman T."/>
            <person name="Guran O."/>
            <person name="Bozkurt E."/>
            <person name="Uzum N."/>
            <person name="Avci A."/>
            <person name="Olgun K."/>
            <person name="Jablonski D."/>
            <person name="Guran C."/>
            <person name="Burcin Saticioglu I."/>
        </authorList>
    </citation>
    <scope>NUCLEOTIDE SEQUENCE [LARGE SCALE GENOMIC DNA]</scope>
    <source>
        <strain evidence="6">Faydin-H75</strain>
        <strain evidence="8">faydin-H76</strain>
    </source>
</reference>
<dbReference type="CDD" id="cd01734">
    <property type="entry name" value="YlxS_C"/>
    <property type="match status" value="1"/>
</dbReference>
<protein>
    <recommendedName>
        <fullName evidence="3">Ribosome maturation factor RimP</fullName>
    </recommendedName>
</protein>
<feature type="domain" description="Ribosome maturation factor RimP N-terminal" evidence="4">
    <location>
        <begin position="10"/>
        <end position="82"/>
    </location>
</feature>